<dbReference type="AlphaFoldDB" id="A0A0C2GKA2"/>
<keyword evidence="3" id="KW-1185">Reference proteome</keyword>
<feature type="chain" id="PRO_5013357135" evidence="1">
    <location>
        <begin position="16"/>
        <end position="73"/>
    </location>
</feature>
<dbReference type="EMBL" id="KN729917">
    <property type="protein sequence ID" value="KIH61665.1"/>
    <property type="molecule type" value="Genomic_DNA"/>
</dbReference>
<feature type="signal peptide" evidence="1">
    <location>
        <begin position="1"/>
        <end position="15"/>
    </location>
</feature>
<protein>
    <submittedName>
        <fullName evidence="2">Uncharacterized protein</fullName>
    </submittedName>
</protein>
<evidence type="ECO:0000256" key="1">
    <source>
        <dbReference type="SAM" id="SignalP"/>
    </source>
</evidence>
<evidence type="ECO:0000313" key="3">
    <source>
        <dbReference type="Proteomes" id="UP000054047"/>
    </source>
</evidence>
<name>A0A0C2GKA2_9BILA</name>
<dbReference type="Proteomes" id="UP000054047">
    <property type="component" value="Unassembled WGS sequence"/>
</dbReference>
<sequence length="73" mass="8672">MGIANMFLIMQSVTAILTGKNADEKEAQRLSETADKRRRFDFLTYREFTISLNFFFVQAQHNRHGILKQRFSW</sequence>
<reference evidence="2 3" key="1">
    <citation type="submission" date="2013-12" db="EMBL/GenBank/DDBJ databases">
        <title>Draft genome of the parsitic nematode Ancylostoma duodenale.</title>
        <authorList>
            <person name="Mitreva M."/>
        </authorList>
    </citation>
    <scope>NUCLEOTIDE SEQUENCE [LARGE SCALE GENOMIC DNA]</scope>
    <source>
        <strain evidence="2 3">Zhejiang</strain>
    </source>
</reference>
<organism evidence="2 3">
    <name type="scientific">Ancylostoma duodenale</name>
    <dbReference type="NCBI Taxonomy" id="51022"/>
    <lineage>
        <taxon>Eukaryota</taxon>
        <taxon>Metazoa</taxon>
        <taxon>Ecdysozoa</taxon>
        <taxon>Nematoda</taxon>
        <taxon>Chromadorea</taxon>
        <taxon>Rhabditida</taxon>
        <taxon>Rhabditina</taxon>
        <taxon>Rhabditomorpha</taxon>
        <taxon>Strongyloidea</taxon>
        <taxon>Ancylostomatidae</taxon>
        <taxon>Ancylostomatinae</taxon>
        <taxon>Ancylostoma</taxon>
    </lineage>
</organism>
<gene>
    <name evidence="2" type="ORF">ANCDUO_08053</name>
</gene>
<accession>A0A0C2GKA2</accession>
<proteinExistence type="predicted"/>
<evidence type="ECO:0000313" key="2">
    <source>
        <dbReference type="EMBL" id="KIH61665.1"/>
    </source>
</evidence>
<keyword evidence="1" id="KW-0732">Signal</keyword>